<protein>
    <submittedName>
        <fullName evidence="1">2-hydroxyhepta-2,4-diene-1,7-dioate isomerase, fumarylacetoacetate hydrolase family protein</fullName>
    </submittedName>
</protein>
<gene>
    <name evidence="1" type="ORF">EVA_16592</name>
</gene>
<keyword evidence="1" id="KW-0413">Isomerase</keyword>
<accession>J9C628</accession>
<dbReference type="AlphaFoldDB" id="J9C628"/>
<reference evidence="1" key="1">
    <citation type="journal article" date="2012" name="PLoS ONE">
        <title>Gene sets for utilization of primary and secondary nutrition supplies in the distal gut of endangered iberian lynx.</title>
        <authorList>
            <person name="Alcaide M."/>
            <person name="Messina E."/>
            <person name="Richter M."/>
            <person name="Bargiela R."/>
            <person name="Peplies J."/>
            <person name="Huws S.A."/>
            <person name="Newbold C.J."/>
            <person name="Golyshin P.N."/>
            <person name="Simon M.A."/>
            <person name="Lopez G."/>
            <person name="Yakimov M.M."/>
            <person name="Ferrer M."/>
        </authorList>
    </citation>
    <scope>NUCLEOTIDE SEQUENCE</scope>
</reference>
<organism evidence="1">
    <name type="scientific">gut metagenome</name>
    <dbReference type="NCBI Taxonomy" id="749906"/>
    <lineage>
        <taxon>unclassified sequences</taxon>
        <taxon>metagenomes</taxon>
        <taxon>organismal metagenomes</taxon>
    </lineage>
</organism>
<comment type="caution">
    <text evidence="1">The sequence shown here is derived from an EMBL/GenBank/DDBJ whole genome shotgun (WGS) entry which is preliminary data.</text>
</comment>
<dbReference type="GO" id="GO:0016787">
    <property type="term" value="F:hydrolase activity"/>
    <property type="evidence" value="ECO:0007669"/>
    <property type="project" value="UniProtKB-KW"/>
</dbReference>
<keyword evidence="1" id="KW-0378">Hydrolase</keyword>
<dbReference type="EMBL" id="AMCI01005890">
    <property type="protein sequence ID" value="EJW95300.1"/>
    <property type="molecule type" value="Genomic_DNA"/>
</dbReference>
<name>J9C628_9ZZZZ</name>
<dbReference type="GO" id="GO:0016853">
    <property type="term" value="F:isomerase activity"/>
    <property type="evidence" value="ECO:0007669"/>
    <property type="project" value="UniProtKB-KW"/>
</dbReference>
<sequence>MKIFRLLSPLPSVLTVPDTALLIQKRPFFIPDFTQDCRAQLCAVIRITRLGRSIGERFVPRYYQAEQISLGVHFVAH</sequence>
<proteinExistence type="predicted"/>
<feature type="non-terminal residue" evidence="1">
    <location>
        <position position="77"/>
    </location>
</feature>
<evidence type="ECO:0000313" key="1">
    <source>
        <dbReference type="EMBL" id="EJW95300.1"/>
    </source>
</evidence>